<organism evidence="1">
    <name type="scientific">Picea glauca</name>
    <name type="common">White spruce</name>
    <name type="synonym">Pinus glauca</name>
    <dbReference type="NCBI Taxonomy" id="3330"/>
    <lineage>
        <taxon>Eukaryota</taxon>
        <taxon>Viridiplantae</taxon>
        <taxon>Streptophyta</taxon>
        <taxon>Embryophyta</taxon>
        <taxon>Tracheophyta</taxon>
        <taxon>Spermatophyta</taxon>
        <taxon>Pinopsida</taxon>
        <taxon>Pinidae</taxon>
        <taxon>Conifers I</taxon>
        <taxon>Pinales</taxon>
        <taxon>Pinaceae</taxon>
        <taxon>Picea</taxon>
    </lineage>
</organism>
<reference evidence="1" key="1">
    <citation type="journal article" date="2015" name="Genome Biol. Evol.">
        <title>Organellar Genomes of White Spruce (Picea glauca): Assembly and Annotation.</title>
        <authorList>
            <person name="Jackman S.D."/>
            <person name="Warren R.L."/>
            <person name="Gibb E.A."/>
            <person name="Vandervalk B.P."/>
            <person name="Mohamadi H."/>
            <person name="Chu J."/>
            <person name="Raymond A."/>
            <person name="Pleasance S."/>
            <person name="Coope R."/>
            <person name="Wildung M.R."/>
            <person name="Ritland C.E."/>
            <person name="Bousquet J."/>
            <person name="Jones S.J."/>
            <person name="Bohlmann J."/>
            <person name="Birol I."/>
        </authorList>
    </citation>
    <scope>NUCLEOTIDE SEQUENCE [LARGE SCALE GENOMIC DNA]</scope>
    <source>
        <tissue evidence="1">Flushing bud</tissue>
    </source>
</reference>
<gene>
    <name evidence="1" type="ORF">ABT39_MTgene1535</name>
</gene>
<dbReference type="AlphaFoldDB" id="A0A101LW50"/>
<keyword evidence="1" id="KW-0496">Mitochondrion</keyword>
<sequence length="74" mass="8353">MDDMLFGISDKNEAEALLDRVTTLLDSLGFKIRSTMGRRGDFVGYQLLVNKSRILPIAPIEVNFLHSEQEIVTL</sequence>
<proteinExistence type="predicted"/>
<dbReference type="EMBL" id="LKAM01000011">
    <property type="protein sequence ID" value="KUM46434.1"/>
    <property type="molecule type" value="Genomic_DNA"/>
</dbReference>
<geneLocation type="mitochondrion" evidence="1"/>
<evidence type="ECO:0000313" key="1">
    <source>
        <dbReference type="EMBL" id="KUM46434.1"/>
    </source>
</evidence>
<comment type="caution">
    <text evidence="1">The sequence shown here is derived from an EMBL/GenBank/DDBJ whole genome shotgun (WGS) entry which is preliminary data.</text>
</comment>
<protein>
    <recommendedName>
        <fullName evidence="2">Reverse transcriptase domain-containing protein</fullName>
    </recommendedName>
</protein>
<accession>A0A101LW50</accession>
<name>A0A101LW50_PICGL</name>
<evidence type="ECO:0008006" key="2">
    <source>
        <dbReference type="Google" id="ProtNLM"/>
    </source>
</evidence>